<dbReference type="InterPro" id="IPR020103">
    <property type="entry name" value="PsdUridine_synth_cat_dom_sf"/>
</dbReference>
<comment type="caution">
    <text evidence="9">The sequence shown here is derived from an EMBL/GenBank/DDBJ whole genome shotgun (WGS) entry which is preliminary data.</text>
</comment>
<evidence type="ECO:0000256" key="3">
    <source>
        <dbReference type="ARBA" id="ARBA00023235"/>
    </source>
</evidence>
<dbReference type="EMBL" id="BGZJ01000001">
    <property type="protein sequence ID" value="GBO92740.1"/>
    <property type="molecule type" value="Genomic_DNA"/>
</dbReference>
<dbReference type="InterPro" id="IPR020095">
    <property type="entry name" value="PsdUridine_synth_TruA_C"/>
</dbReference>
<dbReference type="PANTHER" id="PTHR11142">
    <property type="entry name" value="PSEUDOURIDYLATE SYNTHASE"/>
    <property type="match status" value="1"/>
</dbReference>
<sequence length="265" mass="28903">MKIALGIQYDGTPFSGWQVQPDRPTVQQTLEEALGAFAGIGQPVPTICAGRTDTGVHATGQVVHIEAPVERPMNAWVRGTNSFLPPAVAVRWAKPVPEDFSARFSAIGRTYEYWIVNEPVRVPLLAGRAGWCFRPCDVEKMEEAAAVLLGEHDFTSFRAAECQAKSPVRRIDSIRFTVRGNMIGIRFEANAFLQHMVRNLVGSLVYVGIGKKPVGWLADVLEARNRALAAPTYAPDGLYLVGVNYGEAGDAAGLPRYSPTFMGPF</sequence>
<evidence type="ECO:0000256" key="4">
    <source>
        <dbReference type="HAMAP-Rule" id="MF_00171"/>
    </source>
</evidence>
<evidence type="ECO:0000256" key="6">
    <source>
        <dbReference type="PIRSR" id="PIRSR001430-2"/>
    </source>
</evidence>
<comment type="catalytic activity">
    <reaction evidence="4 7">
        <text>uridine(38/39/40) in tRNA = pseudouridine(38/39/40) in tRNA</text>
        <dbReference type="Rhea" id="RHEA:22376"/>
        <dbReference type="Rhea" id="RHEA-COMP:10085"/>
        <dbReference type="Rhea" id="RHEA-COMP:10087"/>
        <dbReference type="ChEBI" id="CHEBI:65314"/>
        <dbReference type="ChEBI" id="CHEBI:65315"/>
        <dbReference type="EC" id="5.4.99.12"/>
    </reaction>
</comment>
<gene>
    <name evidence="4 9" type="primary">truA</name>
    <name evidence="9" type="ORF">MESMUL_00940</name>
</gene>
<proteinExistence type="inferred from homology"/>
<dbReference type="InterPro" id="IPR020097">
    <property type="entry name" value="PsdUridine_synth_TruA_a/b_dom"/>
</dbReference>
<comment type="similarity">
    <text evidence="1 4 7">Belongs to the tRNA pseudouridine synthase TruA family.</text>
</comment>
<name>A0A388SBE4_9BURK</name>
<evidence type="ECO:0000256" key="7">
    <source>
        <dbReference type="RuleBase" id="RU003792"/>
    </source>
</evidence>
<organism evidence="9 10">
    <name type="scientific">Mesosutterella multiformis</name>
    <dbReference type="NCBI Taxonomy" id="2259133"/>
    <lineage>
        <taxon>Bacteria</taxon>
        <taxon>Pseudomonadati</taxon>
        <taxon>Pseudomonadota</taxon>
        <taxon>Betaproteobacteria</taxon>
        <taxon>Burkholderiales</taxon>
        <taxon>Sutterellaceae</taxon>
        <taxon>Mesosutterella</taxon>
    </lineage>
</organism>
<dbReference type="GO" id="GO:0031119">
    <property type="term" value="P:tRNA pseudouridine synthesis"/>
    <property type="evidence" value="ECO:0007669"/>
    <property type="project" value="UniProtKB-UniRule"/>
</dbReference>
<keyword evidence="3 4" id="KW-0413">Isomerase</keyword>
<evidence type="ECO:0000313" key="9">
    <source>
        <dbReference type="EMBL" id="GBO92740.1"/>
    </source>
</evidence>
<evidence type="ECO:0000256" key="1">
    <source>
        <dbReference type="ARBA" id="ARBA00009375"/>
    </source>
</evidence>
<dbReference type="PIRSF" id="PIRSF001430">
    <property type="entry name" value="tRNA_psdUrid_synth"/>
    <property type="match status" value="1"/>
</dbReference>
<protein>
    <recommendedName>
        <fullName evidence="4">tRNA pseudouridine synthase A</fullName>
        <ecNumber evidence="4">5.4.99.12</ecNumber>
    </recommendedName>
    <alternativeName>
        <fullName evidence="4">tRNA pseudouridine(38-40) synthase</fullName>
    </alternativeName>
    <alternativeName>
        <fullName evidence="4">tRNA pseudouridylate synthase I</fullName>
    </alternativeName>
    <alternativeName>
        <fullName evidence="4">tRNA-uridine isomerase I</fullName>
    </alternativeName>
</protein>
<dbReference type="EC" id="5.4.99.12" evidence="4"/>
<feature type="active site" description="Nucleophile" evidence="4 5">
    <location>
        <position position="53"/>
    </location>
</feature>
<comment type="function">
    <text evidence="4">Formation of pseudouridine at positions 38, 39 and 40 in the anticodon stem and loop of transfer RNAs.</text>
</comment>
<dbReference type="GO" id="GO:0160147">
    <property type="term" value="F:tRNA pseudouridine(38-40) synthase activity"/>
    <property type="evidence" value="ECO:0007669"/>
    <property type="project" value="UniProtKB-EC"/>
</dbReference>
<dbReference type="GO" id="GO:0003723">
    <property type="term" value="F:RNA binding"/>
    <property type="evidence" value="ECO:0007669"/>
    <property type="project" value="InterPro"/>
</dbReference>
<dbReference type="Gene3D" id="3.30.70.580">
    <property type="entry name" value="Pseudouridine synthase I, catalytic domain, N-terminal subdomain"/>
    <property type="match status" value="1"/>
</dbReference>
<accession>A0A401LLQ0</accession>
<feature type="domain" description="Pseudouridine synthase I TruA alpha/beta" evidence="8">
    <location>
        <begin position="144"/>
        <end position="245"/>
    </location>
</feature>
<evidence type="ECO:0000256" key="2">
    <source>
        <dbReference type="ARBA" id="ARBA00022694"/>
    </source>
</evidence>
<accession>A0A388SBE4</accession>
<dbReference type="AlphaFoldDB" id="A0A388SBE4"/>
<dbReference type="HAMAP" id="MF_00171">
    <property type="entry name" value="TruA"/>
    <property type="match status" value="1"/>
</dbReference>
<comment type="caution">
    <text evidence="4">Lacks conserved residue(s) required for the propagation of feature annotation.</text>
</comment>
<dbReference type="Gene3D" id="3.30.70.660">
    <property type="entry name" value="Pseudouridine synthase I, catalytic domain, C-terminal subdomain"/>
    <property type="match status" value="1"/>
</dbReference>
<dbReference type="OrthoDB" id="9811823at2"/>
<reference evidence="9 10" key="1">
    <citation type="journal article" date="2018" name="Int. J. Syst. Evol. Microbiol.">
        <title>Mesosutterella multiformis gen. nov., sp. nov., a member of the family Sutterellaceae and Sutterella megalosphaeroides sp. nov., isolated from human faeces.</title>
        <authorList>
            <person name="Sakamoto M."/>
            <person name="Ikeyama N."/>
            <person name="Kunihiro T."/>
            <person name="Iino T."/>
            <person name="Yuki M."/>
            <person name="Ohkuma M."/>
        </authorList>
    </citation>
    <scope>NUCLEOTIDE SEQUENCE [LARGE SCALE GENOMIC DNA]</scope>
    <source>
        <strain evidence="9 10">4NBBH2</strain>
    </source>
</reference>
<dbReference type="FunFam" id="3.30.70.580:FF:000001">
    <property type="entry name" value="tRNA pseudouridine synthase A"/>
    <property type="match status" value="1"/>
</dbReference>
<dbReference type="SUPFAM" id="SSF55120">
    <property type="entry name" value="Pseudouridine synthase"/>
    <property type="match status" value="1"/>
</dbReference>
<evidence type="ECO:0000256" key="5">
    <source>
        <dbReference type="PIRSR" id="PIRSR001430-1"/>
    </source>
</evidence>
<dbReference type="PANTHER" id="PTHR11142:SF0">
    <property type="entry name" value="TRNA PSEUDOURIDINE SYNTHASE-LIKE 1"/>
    <property type="match status" value="1"/>
</dbReference>
<keyword evidence="10" id="KW-1185">Reference proteome</keyword>
<dbReference type="Pfam" id="PF01416">
    <property type="entry name" value="PseudoU_synth_1"/>
    <property type="match status" value="2"/>
</dbReference>
<evidence type="ECO:0000313" key="10">
    <source>
        <dbReference type="Proteomes" id="UP000266091"/>
    </source>
</evidence>
<dbReference type="InterPro" id="IPR001406">
    <property type="entry name" value="PsdUridine_synth_TruA"/>
</dbReference>
<dbReference type="Proteomes" id="UP000266091">
    <property type="component" value="Unassembled WGS sequence"/>
</dbReference>
<feature type="binding site" evidence="4 6">
    <location>
        <position position="111"/>
    </location>
    <ligand>
        <name>substrate</name>
    </ligand>
</feature>
<dbReference type="CDD" id="cd02570">
    <property type="entry name" value="PseudoU_synth_EcTruA"/>
    <property type="match status" value="1"/>
</dbReference>
<dbReference type="RefSeq" id="WP_116269278.1">
    <property type="nucleotide sequence ID" value="NZ_BGZJ01000001.1"/>
</dbReference>
<feature type="domain" description="Pseudouridine synthase I TruA alpha/beta" evidence="8">
    <location>
        <begin position="8"/>
        <end position="104"/>
    </location>
</feature>
<comment type="subunit">
    <text evidence="4">Homodimer.</text>
</comment>
<dbReference type="NCBIfam" id="TIGR00071">
    <property type="entry name" value="hisT_truA"/>
    <property type="match status" value="1"/>
</dbReference>
<evidence type="ECO:0000259" key="8">
    <source>
        <dbReference type="Pfam" id="PF01416"/>
    </source>
</evidence>
<keyword evidence="2 4" id="KW-0819">tRNA processing</keyword>
<dbReference type="InterPro" id="IPR020094">
    <property type="entry name" value="TruA/RsuA/RluB/E/F_N"/>
</dbReference>